<dbReference type="InterPro" id="IPR008906">
    <property type="entry name" value="HATC_C_dom"/>
</dbReference>
<proteinExistence type="predicted"/>
<comment type="caution">
    <text evidence="3">The sequence shown here is derived from an EMBL/GenBank/DDBJ whole genome shotgun (WGS) entry which is preliminary data.</text>
</comment>
<feature type="region of interest" description="Disordered" evidence="1">
    <location>
        <begin position="384"/>
        <end position="410"/>
    </location>
</feature>
<protein>
    <recommendedName>
        <fullName evidence="2">HAT C-terminal dimerisation domain-containing protein</fullName>
    </recommendedName>
</protein>
<dbReference type="InterPro" id="IPR052717">
    <property type="entry name" value="Vacuolar_transposase_reg"/>
</dbReference>
<name>A0ABQ9EE82_TEGGR</name>
<organism evidence="3 4">
    <name type="scientific">Tegillarca granosa</name>
    <name type="common">Malaysian cockle</name>
    <name type="synonym">Anadara granosa</name>
    <dbReference type="NCBI Taxonomy" id="220873"/>
    <lineage>
        <taxon>Eukaryota</taxon>
        <taxon>Metazoa</taxon>
        <taxon>Spiralia</taxon>
        <taxon>Lophotrochozoa</taxon>
        <taxon>Mollusca</taxon>
        <taxon>Bivalvia</taxon>
        <taxon>Autobranchia</taxon>
        <taxon>Pteriomorphia</taxon>
        <taxon>Arcoida</taxon>
        <taxon>Arcoidea</taxon>
        <taxon>Arcidae</taxon>
        <taxon>Tegillarca</taxon>
    </lineage>
</organism>
<dbReference type="SUPFAM" id="SSF140996">
    <property type="entry name" value="Hermes dimerisation domain"/>
    <property type="match status" value="1"/>
</dbReference>
<dbReference type="EMBL" id="JARBDR010000915">
    <property type="protein sequence ID" value="KAJ8303649.1"/>
    <property type="molecule type" value="Genomic_DNA"/>
</dbReference>
<dbReference type="SUPFAM" id="SSF53098">
    <property type="entry name" value="Ribonuclease H-like"/>
    <property type="match status" value="1"/>
</dbReference>
<dbReference type="Pfam" id="PF05699">
    <property type="entry name" value="Dimer_Tnp_hAT"/>
    <property type="match status" value="1"/>
</dbReference>
<feature type="domain" description="HAT C-terminal dimerisation" evidence="2">
    <location>
        <begin position="474"/>
        <end position="551"/>
    </location>
</feature>
<keyword evidence="4" id="KW-1185">Reference proteome</keyword>
<reference evidence="3 4" key="1">
    <citation type="submission" date="2022-12" db="EMBL/GenBank/DDBJ databases">
        <title>Chromosome-level genome of Tegillarca granosa.</title>
        <authorList>
            <person name="Kim J."/>
        </authorList>
    </citation>
    <scope>NUCLEOTIDE SEQUENCE [LARGE SCALE GENOMIC DNA]</scope>
    <source>
        <strain evidence="3">Teg-2019</strain>
        <tissue evidence="3">Adductor muscle</tissue>
    </source>
</reference>
<dbReference type="Gene3D" id="1.10.10.1070">
    <property type="entry name" value="Zinc finger, BED domain-containing"/>
    <property type="match status" value="1"/>
</dbReference>
<evidence type="ECO:0000256" key="1">
    <source>
        <dbReference type="SAM" id="MobiDB-lite"/>
    </source>
</evidence>
<dbReference type="PANTHER" id="PTHR46169:SF29">
    <property type="entry name" value="DNA REPLICATION-RELATED ELEMENT FACTOR, ISOFORM A"/>
    <property type="match status" value="1"/>
</dbReference>
<gene>
    <name evidence="3" type="ORF">KUTeg_018759</name>
</gene>
<dbReference type="InterPro" id="IPR012337">
    <property type="entry name" value="RNaseH-like_sf"/>
</dbReference>
<dbReference type="Proteomes" id="UP001217089">
    <property type="component" value="Unassembled WGS sequence"/>
</dbReference>
<sequence length="553" mass="62279">MAKYGANSLRAKTITNSIANFIIKDLRPYRIVESKEFKDMLKTLDSRYTVPGRKTFSYKIIPDKYREVKQEVIASLSKAEQVALTSDGWTSRATQSYVTITSTHISQNLELVNYVLQTRSMPESHTGENIADCLQQALKEWNIPDSPLYLVSDNAANMKKAGQLLECDLHLGCYAHTLNLAAQKALGVKAVSNILARVRRASILKSQAKLFELNYTRLIIDVCTRWNSAYDMLQRYLLMQVSVVAALMNKDLKHKDKELKVLSDDETHLAECVVETLKPLKAVTTTLCSEKTPTLSIILPLHRKLLDSYLTPAEGDLPSIVSMKALIANDLKTRYTDEQQYNMLLKATALDPRFKTLPFLSENDRFEVFNKIVQDVSVMNEKPVSVKTEPVDETTRQLPELPSLPLPAPPNDTDYHNEIIKVTDSEEAVATAPHSKKPKTDESLTLNELLGDVYVTKVEPPKSKLQRAELEVSLYKECPGIPLTSNPLLWWAENEHSFPLLSRLAKHILCIPGTSVPSERVFSSTGDIVSAQRANLKPRHVDMLIFLKKNMKT</sequence>
<evidence type="ECO:0000313" key="4">
    <source>
        <dbReference type="Proteomes" id="UP001217089"/>
    </source>
</evidence>
<evidence type="ECO:0000313" key="3">
    <source>
        <dbReference type="EMBL" id="KAJ8303649.1"/>
    </source>
</evidence>
<accession>A0ABQ9EE82</accession>
<dbReference type="PANTHER" id="PTHR46169">
    <property type="entry name" value="DNA REPLICATION-RELATED ELEMENT FACTOR, ISOFORM A"/>
    <property type="match status" value="1"/>
</dbReference>
<evidence type="ECO:0000259" key="2">
    <source>
        <dbReference type="Pfam" id="PF05699"/>
    </source>
</evidence>